<evidence type="ECO:0000313" key="2">
    <source>
        <dbReference type="EMBL" id="CAI3995845.1"/>
    </source>
</evidence>
<evidence type="ECO:0000313" key="3">
    <source>
        <dbReference type="EMBL" id="CAL1149220.1"/>
    </source>
</evidence>
<dbReference type="EMBL" id="CAMXCT030002122">
    <property type="protein sequence ID" value="CAL4783157.1"/>
    <property type="molecule type" value="Genomic_DNA"/>
</dbReference>
<feature type="region of interest" description="Disordered" evidence="1">
    <location>
        <begin position="47"/>
        <end position="158"/>
    </location>
</feature>
<feature type="region of interest" description="Disordered" evidence="1">
    <location>
        <begin position="446"/>
        <end position="485"/>
    </location>
</feature>
<gene>
    <name evidence="2" type="ORF">C1SCF055_LOCUS22370</name>
</gene>
<reference evidence="2" key="1">
    <citation type="submission" date="2022-10" db="EMBL/GenBank/DDBJ databases">
        <authorList>
            <person name="Chen Y."/>
            <person name="Dougan E. K."/>
            <person name="Chan C."/>
            <person name="Rhodes N."/>
            <person name="Thang M."/>
        </authorList>
    </citation>
    <scope>NUCLEOTIDE SEQUENCE</scope>
</reference>
<name>A0A9P1CQV1_9DINO</name>
<feature type="compositionally biased region" description="Low complexity" evidence="1">
    <location>
        <begin position="446"/>
        <end position="459"/>
    </location>
</feature>
<organism evidence="2">
    <name type="scientific">Cladocopium goreaui</name>
    <dbReference type="NCBI Taxonomy" id="2562237"/>
    <lineage>
        <taxon>Eukaryota</taxon>
        <taxon>Sar</taxon>
        <taxon>Alveolata</taxon>
        <taxon>Dinophyceae</taxon>
        <taxon>Suessiales</taxon>
        <taxon>Symbiodiniaceae</taxon>
        <taxon>Cladocopium</taxon>
    </lineage>
</organism>
<feature type="compositionally biased region" description="Basic and acidic residues" evidence="1">
    <location>
        <begin position="183"/>
        <end position="200"/>
    </location>
</feature>
<feature type="compositionally biased region" description="Acidic residues" evidence="1">
    <location>
        <begin position="125"/>
        <end position="135"/>
    </location>
</feature>
<dbReference type="EMBL" id="CAMXCT020002122">
    <property type="protein sequence ID" value="CAL1149220.1"/>
    <property type="molecule type" value="Genomic_DNA"/>
</dbReference>
<dbReference type="EMBL" id="CAMXCT010002122">
    <property type="protein sequence ID" value="CAI3995845.1"/>
    <property type="molecule type" value="Genomic_DNA"/>
</dbReference>
<feature type="compositionally biased region" description="Polar residues" evidence="1">
    <location>
        <begin position="76"/>
        <end position="87"/>
    </location>
</feature>
<comment type="caution">
    <text evidence="2">The sequence shown here is derived from an EMBL/GenBank/DDBJ whole genome shotgun (WGS) entry which is preliminary data.</text>
</comment>
<evidence type="ECO:0000313" key="4">
    <source>
        <dbReference type="Proteomes" id="UP001152797"/>
    </source>
</evidence>
<feature type="region of interest" description="Disordered" evidence="1">
    <location>
        <begin position="171"/>
        <end position="200"/>
    </location>
</feature>
<protein>
    <submittedName>
        <fullName evidence="2">Uncharacterized protein</fullName>
    </submittedName>
</protein>
<sequence>MADPSFAVLQEVLDELYRKNGGQAPTAKQMAAATLLSVKEAQLILDELQGESTCPEPKPKKAKKEKREKQPQKTESTASSAKDSPPSQAVDKEAALSAVPPGAFEEADSDEELAYGAAGNAAQDEVGETQCDESDGAGTPPYSPSLTSSKLRRAKSTSTLLRGQAMLRGGSGVQIVNTDEEPKEVFDDRLPEPDSWDGLRHAPTLRFGETGEELPDEDLAHDADAEAECEAEAVQQATARHDAEMAKQAEEVANGKPPPLVPEVAVPPAPAPVAAEAVAVPTEPVGPVTSTTHRKQLMALQRVVQGPRAGAFPEITKLFGSGTKAERLKVLKTYVQNGENLQAVESAFRASRTHSETMRQKIAGCVARGGIADRDAPNCQNSTKCWASVVTEETTTDDSTMSVEVGGSIRASDAMGAFLVPGNHVGTQVSVADPLALVRQQMAASTAAPATPASDQAAPVGNGNMRPKAKAKAKSVPQPKGPPLSDIALAGKTVTEKEAKKELSQLGSLKLDMPDGNARFKDGLSRIEKNVQRLTIFFSRLQGIEDEAAFSNIRVKLGEVAESRMTRAELGAVLKEFKKPPCLVKCLVQMGHRAILGTATNEYWEILSREFSVHRPDDVSDCIPVSLFGDEVEVFDGNQYMCINWSSEVSIHHTNAKLSKFLCVMIPTSAYFFNGKENVTLQQCLSILVRSLNTLYTCGVAGVKLAVASVKGDWKFMCQALTAKNGPSSNHICFKCGATKDLTAPMTDLSPDALWRASQLEEEDIWHSVPALKELECFSTKLMCPDILHTYHLGIGRDIVARMQTATAEVKAWCRANSTLQLPRREALLEKRQVCALHWQRISCIHTPWISPSFSCKQGCGLRFENACLEWRHTHVLSS</sequence>
<reference evidence="3" key="2">
    <citation type="submission" date="2024-04" db="EMBL/GenBank/DDBJ databases">
        <authorList>
            <person name="Chen Y."/>
            <person name="Shah S."/>
            <person name="Dougan E. K."/>
            <person name="Thang M."/>
            <person name="Chan C."/>
        </authorList>
    </citation>
    <scope>NUCLEOTIDE SEQUENCE [LARGE SCALE GENOMIC DNA]</scope>
</reference>
<evidence type="ECO:0000256" key="1">
    <source>
        <dbReference type="SAM" id="MobiDB-lite"/>
    </source>
</evidence>
<accession>A0A9P1CQV1</accession>
<dbReference type="Proteomes" id="UP001152797">
    <property type="component" value="Unassembled WGS sequence"/>
</dbReference>
<dbReference type="AlphaFoldDB" id="A0A9P1CQV1"/>
<proteinExistence type="predicted"/>
<keyword evidence="4" id="KW-1185">Reference proteome</keyword>